<dbReference type="EMBL" id="MU394379">
    <property type="protein sequence ID" value="KAI6082097.1"/>
    <property type="molecule type" value="Genomic_DNA"/>
</dbReference>
<gene>
    <name evidence="1" type="ORF">F4821DRAFT_14159</name>
</gene>
<evidence type="ECO:0000313" key="2">
    <source>
        <dbReference type="Proteomes" id="UP001497680"/>
    </source>
</evidence>
<accession>A0ACC0CNQ6</accession>
<sequence length="454" mass="50114">MARTTRSKASASAAEASDSKSKSTANSNTQSRYTLPAESTKPPIVFVLPKKATKDAKIVSLYNPRYQTPMRYLVCPETGIYEFTSIVAPKSTPKSWFIECGNGDSAQPKTSDDNSEFRAYVTNGAELYVATPFDPMFLLLAAFADQSASTKDGKRMFVFIDDHLDSIRDKSPHLSEILRWGKTRTLLESRMAAVCDTVEAGDETMFRFNEDKMATEMLAKAQNICEHGLPQSLEEKYVTKKLEAPLMAVKKEATIISTTQEQTQVETSTPASGASTPKVESADSQSSVSSTETTTTSASEAPTAATSVAEESTTTTVTNATMTELAPAMLASEEIVKLQRLRGALQFMCAKYMSKEHGVLLFSKLKTQVDFAPLDAYLEKLNTLRQEAAVARSLTDYSRKRPLDDEEAAERAEKKRRKDEAEKRKKAGESRAVRDLKKVSTTGMKKMSDFFKKK</sequence>
<reference evidence="1 2" key="1">
    <citation type="journal article" date="2022" name="New Phytol.">
        <title>Ecological generalism drives hyperdiversity of secondary metabolite gene clusters in xylarialean endophytes.</title>
        <authorList>
            <person name="Franco M.E.E."/>
            <person name="Wisecaver J.H."/>
            <person name="Arnold A.E."/>
            <person name="Ju Y.M."/>
            <person name="Slot J.C."/>
            <person name="Ahrendt S."/>
            <person name="Moore L.P."/>
            <person name="Eastman K.E."/>
            <person name="Scott K."/>
            <person name="Konkel Z."/>
            <person name="Mondo S.J."/>
            <person name="Kuo A."/>
            <person name="Hayes R.D."/>
            <person name="Haridas S."/>
            <person name="Andreopoulos B."/>
            <person name="Riley R."/>
            <person name="LaButti K."/>
            <person name="Pangilinan J."/>
            <person name="Lipzen A."/>
            <person name="Amirebrahimi M."/>
            <person name="Yan J."/>
            <person name="Adam C."/>
            <person name="Keymanesh K."/>
            <person name="Ng V."/>
            <person name="Louie K."/>
            <person name="Northen T."/>
            <person name="Drula E."/>
            <person name="Henrissat B."/>
            <person name="Hsieh H.M."/>
            <person name="Youens-Clark K."/>
            <person name="Lutzoni F."/>
            <person name="Miadlikowska J."/>
            <person name="Eastwood D.C."/>
            <person name="Hamelin R.C."/>
            <person name="Grigoriev I.V."/>
            <person name="U'Ren J.M."/>
        </authorList>
    </citation>
    <scope>NUCLEOTIDE SEQUENCE [LARGE SCALE GENOMIC DNA]</scope>
    <source>
        <strain evidence="1 2">ER1909</strain>
    </source>
</reference>
<keyword evidence="2" id="KW-1185">Reference proteome</keyword>
<dbReference type="Proteomes" id="UP001497680">
    <property type="component" value="Unassembled WGS sequence"/>
</dbReference>
<organism evidence="1 2">
    <name type="scientific">Hypoxylon rubiginosum</name>
    <dbReference type="NCBI Taxonomy" id="110542"/>
    <lineage>
        <taxon>Eukaryota</taxon>
        <taxon>Fungi</taxon>
        <taxon>Dikarya</taxon>
        <taxon>Ascomycota</taxon>
        <taxon>Pezizomycotina</taxon>
        <taxon>Sordariomycetes</taxon>
        <taxon>Xylariomycetidae</taxon>
        <taxon>Xylariales</taxon>
        <taxon>Hypoxylaceae</taxon>
        <taxon>Hypoxylon</taxon>
    </lineage>
</organism>
<proteinExistence type="predicted"/>
<comment type="caution">
    <text evidence="1">The sequence shown here is derived from an EMBL/GenBank/DDBJ whole genome shotgun (WGS) entry which is preliminary data.</text>
</comment>
<evidence type="ECO:0000313" key="1">
    <source>
        <dbReference type="EMBL" id="KAI6082097.1"/>
    </source>
</evidence>
<name>A0ACC0CNQ6_9PEZI</name>
<protein>
    <submittedName>
        <fullName evidence="1">Ribonuclease H2, subunit B</fullName>
    </submittedName>
</protein>